<reference evidence="4 5" key="1">
    <citation type="journal article" date="2019" name="Commun. Biol.">
        <title>The bagworm genome reveals a unique fibroin gene that provides high tensile strength.</title>
        <authorList>
            <person name="Kono N."/>
            <person name="Nakamura H."/>
            <person name="Ohtoshi R."/>
            <person name="Tomita M."/>
            <person name="Numata K."/>
            <person name="Arakawa K."/>
        </authorList>
    </citation>
    <scope>NUCLEOTIDE SEQUENCE [LARGE SCALE GENOMIC DNA]</scope>
</reference>
<accession>A0A4C1UHR1</accession>
<gene>
    <name evidence="4" type="ORF">EVAR_84514_1</name>
</gene>
<evidence type="ECO:0000313" key="5">
    <source>
        <dbReference type="Proteomes" id="UP000299102"/>
    </source>
</evidence>
<dbReference type="InterPro" id="IPR007889">
    <property type="entry name" value="HTH_Psq"/>
</dbReference>
<evidence type="ECO:0000256" key="1">
    <source>
        <dbReference type="ARBA" id="ARBA00004123"/>
    </source>
</evidence>
<dbReference type="Gene3D" id="1.10.10.60">
    <property type="entry name" value="Homeodomain-like"/>
    <property type="match status" value="1"/>
</dbReference>
<dbReference type="InterPro" id="IPR009057">
    <property type="entry name" value="Homeodomain-like_sf"/>
</dbReference>
<dbReference type="SUPFAM" id="SSF46689">
    <property type="entry name" value="Homeodomain-like"/>
    <property type="match status" value="1"/>
</dbReference>
<dbReference type="InterPro" id="IPR050863">
    <property type="entry name" value="CenT-Element_Derived"/>
</dbReference>
<dbReference type="PANTHER" id="PTHR19303">
    <property type="entry name" value="TRANSPOSON"/>
    <property type="match status" value="1"/>
</dbReference>
<evidence type="ECO:0000259" key="3">
    <source>
        <dbReference type="Pfam" id="PF05225"/>
    </source>
</evidence>
<feature type="domain" description="HTH psq-type" evidence="3">
    <location>
        <begin position="85"/>
        <end position="123"/>
    </location>
</feature>
<feature type="region of interest" description="Disordered" evidence="2">
    <location>
        <begin position="1"/>
        <end position="22"/>
    </location>
</feature>
<proteinExistence type="predicted"/>
<sequence>MNYRCRAISSPPSQSSSNELQPEGFRAIRTGDSEVRGMNVFMRSLVGYFRIELDGARFNAYECAPTGRNIVRTHKPKKTSRQAVDEESMQSAIQDVIQGVLSYRKAADKYNLKLSTLQNRVKKYRNNNDAEGSSSPKWEENKMAGKEWMYGFRRRNLKLSLRKPENTSAARSFAFKKTSVTEFYTNLKTVFERHPLTANRIFNFDESGISTVLAIPKVLAPRCQKQVREIVSAESGELVTFGGIITASGNTIPPLFLFPRVHYKDNFLEGAPEGSLGAVNKSSWINSNIFVCFKIYPEAHKLLKT</sequence>
<name>A0A4C1UHR1_EUMVA</name>
<dbReference type="GO" id="GO:0005634">
    <property type="term" value="C:nucleus"/>
    <property type="evidence" value="ECO:0007669"/>
    <property type="project" value="UniProtKB-SubCell"/>
</dbReference>
<dbReference type="AlphaFoldDB" id="A0A4C1UHR1"/>
<keyword evidence="5" id="KW-1185">Reference proteome</keyword>
<dbReference type="OrthoDB" id="8191755at2759"/>
<dbReference type="Pfam" id="PF05225">
    <property type="entry name" value="HTH_psq"/>
    <property type="match status" value="1"/>
</dbReference>
<evidence type="ECO:0000256" key="2">
    <source>
        <dbReference type="SAM" id="MobiDB-lite"/>
    </source>
</evidence>
<dbReference type="Proteomes" id="UP000299102">
    <property type="component" value="Unassembled WGS sequence"/>
</dbReference>
<dbReference type="GO" id="GO:0003677">
    <property type="term" value="F:DNA binding"/>
    <property type="evidence" value="ECO:0007669"/>
    <property type="project" value="InterPro"/>
</dbReference>
<organism evidence="4 5">
    <name type="scientific">Eumeta variegata</name>
    <name type="common">Bagworm moth</name>
    <name type="synonym">Eumeta japonica</name>
    <dbReference type="NCBI Taxonomy" id="151549"/>
    <lineage>
        <taxon>Eukaryota</taxon>
        <taxon>Metazoa</taxon>
        <taxon>Ecdysozoa</taxon>
        <taxon>Arthropoda</taxon>
        <taxon>Hexapoda</taxon>
        <taxon>Insecta</taxon>
        <taxon>Pterygota</taxon>
        <taxon>Neoptera</taxon>
        <taxon>Endopterygota</taxon>
        <taxon>Lepidoptera</taxon>
        <taxon>Glossata</taxon>
        <taxon>Ditrysia</taxon>
        <taxon>Tineoidea</taxon>
        <taxon>Psychidae</taxon>
        <taxon>Oiketicinae</taxon>
        <taxon>Eumeta</taxon>
    </lineage>
</organism>
<dbReference type="EMBL" id="BGZK01000174">
    <property type="protein sequence ID" value="GBP25955.1"/>
    <property type="molecule type" value="Genomic_DNA"/>
</dbReference>
<protein>
    <recommendedName>
        <fullName evidence="3">HTH psq-type domain-containing protein</fullName>
    </recommendedName>
</protein>
<evidence type="ECO:0000313" key="4">
    <source>
        <dbReference type="EMBL" id="GBP25955.1"/>
    </source>
</evidence>
<comment type="subcellular location">
    <subcellularLocation>
        <location evidence="1">Nucleus</location>
    </subcellularLocation>
</comment>
<dbReference type="PANTHER" id="PTHR19303:SF74">
    <property type="entry name" value="POGO TRANSPOSABLE ELEMENT WITH KRAB DOMAIN"/>
    <property type="match status" value="1"/>
</dbReference>
<comment type="caution">
    <text evidence="4">The sequence shown here is derived from an EMBL/GenBank/DDBJ whole genome shotgun (WGS) entry which is preliminary data.</text>
</comment>
<dbReference type="STRING" id="151549.A0A4C1UHR1"/>